<feature type="chain" id="PRO_5046627006" evidence="1">
    <location>
        <begin position="22"/>
        <end position="140"/>
    </location>
</feature>
<dbReference type="SUPFAM" id="SSF53850">
    <property type="entry name" value="Periplasmic binding protein-like II"/>
    <property type="match status" value="1"/>
</dbReference>
<keyword evidence="3" id="KW-1185">Reference proteome</keyword>
<evidence type="ECO:0000313" key="2">
    <source>
        <dbReference type="EMBL" id="MDK2125904.1"/>
    </source>
</evidence>
<evidence type="ECO:0000256" key="1">
    <source>
        <dbReference type="SAM" id="SignalP"/>
    </source>
</evidence>
<keyword evidence="1" id="KW-0732">Signal</keyword>
<dbReference type="RefSeq" id="WP_284102217.1">
    <property type="nucleotide sequence ID" value="NZ_JARRAF010000026.1"/>
</dbReference>
<protein>
    <submittedName>
        <fullName evidence="2">Phosphate ABC transporter substrate-binding protein</fullName>
    </submittedName>
</protein>
<dbReference type="Proteomes" id="UP001172778">
    <property type="component" value="Unassembled WGS sequence"/>
</dbReference>
<evidence type="ECO:0000313" key="3">
    <source>
        <dbReference type="Proteomes" id="UP001172778"/>
    </source>
</evidence>
<sequence length="140" mass="15179">MMKHTTLLIPLLPLLWSMVHAETVVVVAANSPLPALTANQAADIFLGKAGTFPDGRQAVPLDLPADSAIRQDFYLKATGKTPQLLKSYWTKLIFTGQAEPPREVSDPAKLRKLVASNPGFVGYIDRGEVDGSVKIVLTLR</sequence>
<feature type="signal peptide" evidence="1">
    <location>
        <begin position="1"/>
        <end position="21"/>
    </location>
</feature>
<organism evidence="2 3">
    <name type="scientific">Parachitinimonas caeni</name>
    <dbReference type="NCBI Taxonomy" id="3031301"/>
    <lineage>
        <taxon>Bacteria</taxon>
        <taxon>Pseudomonadati</taxon>
        <taxon>Pseudomonadota</taxon>
        <taxon>Betaproteobacteria</taxon>
        <taxon>Neisseriales</taxon>
        <taxon>Chitinibacteraceae</taxon>
        <taxon>Parachitinimonas</taxon>
    </lineage>
</organism>
<accession>A0ABT7E1H9</accession>
<reference evidence="2" key="1">
    <citation type="submission" date="2023-03" db="EMBL/GenBank/DDBJ databases">
        <title>Chitinimonas shenzhenensis gen. nov., sp. nov., a novel member of family Burkholderiaceae isolated from activated sludge collected in Shen Zhen, China.</title>
        <authorList>
            <person name="Wang X."/>
        </authorList>
    </citation>
    <scope>NUCLEOTIDE SEQUENCE</scope>
    <source>
        <strain evidence="2">DQS-5</strain>
    </source>
</reference>
<name>A0ABT7E1H9_9NEIS</name>
<gene>
    <name evidence="2" type="ORF">PZA18_17765</name>
</gene>
<proteinExistence type="predicted"/>
<comment type="caution">
    <text evidence="2">The sequence shown here is derived from an EMBL/GenBank/DDBJ whole genome shotgun (WGS) entry which is preliminary data.</text>
</comment>
<dbReference type="EMBL" id="JARRAF010000026">
    <property type="protein sequence ID" value="MDK2125904.1"/>
    <property type="molecule type" value="Genomic_DNA"/>
</dbReference>
<dbReference type="Gene3D" id="3.40.190.10">
    <property type="entry name" value="Periplasmic binding protein-like II"/>
    <property type="match status" value="1"/>
</dbReference>